<evidence type="ECO:0000256" key="1">
    <source>
        <dbReference type="SAM" id="Coils"/>
    </source>
</evidence>
<dbReference type="GeneID" id="117643269"/>
<dbReference type="InterPro" id="IPR031827">
    <property type="entry name" value="DUF4746"/>
</dbReference>
<dbReference type="InterPro" id="IPR013766">
    <property type="entry name" value="Thioredoxin_domain"/>
</dbReference>
<dbReference type="InterPro" id="IPR017937">
    <property type="entry name" value="Thioredoxin_CS"/>
</dbReference>
<feature type="coiled-coil region" evidence="1">
    <location>
        <begin position="137"/>
        <end position="176"/>
    </location>
</feature>
<dbReference type="RefSeq" id="XP_034237937.1">
    <property type="nucleotide sequence ID" value="XM_034382046.1"/>
</dbReference>
<sequence length="559" mass="59988">MAAKKGGAVALQQDVTTDEEWEALLRRHGLLLVDVYSEWCGPCVGMLANLKKIKVELGGDLLLLATAKSDTIEALHRHRNHSEPVWMLISGGKLINLVFGADAPRIARLIAHELDNEVKIQRNEECPRTYMSWDQLTPEEEARLQRAEEKRMRALQEEAERQARALQQQRADNYAKLAAKLNRYTLVLLLPHAVPAEDAAEAEGGILVTLRDAWTAHGLDERRRLSLTVTADMADEVFFECKLPQHEELLKALATGPCLAILLHKEPTEIEVFPEADEGEAEPEDGGEGGAAADAVPAEPAEDAAPSDDPNAPGTPPKLQPVAQRVLVEPEMGEIEALAAQSLYGFYPAQGPSQCPLPQQQQQQQQPEEQQQQDDGQAAQWSRFQPAADSPAACVLMASSAGPALPGLWTPLTPVTKAAAMQTLFPDDTLQLTKPPPPPSLLPPSLVFVFAATRGKDVLAAAGQHNGAVTGCGFFTEQRELLAADEAALEALGRERKDSDVLAVALALEASAAAEALTAMQPLYASASAEDGVLDCDAYFPGPLPAEGDADDASASGLP</sequence>
<feature type="region of interest" description="Disordered" evidence="2">
    <location>
        <begin position="277"/>
        <end position="319"/>
    </location>
</feature>
<dbReference type="SUPFAM" id="SSF52833">
    <property type="entry name" value="Thioredoxin-like"/>
    <property type="match status" value="1"/>
</dbReference>
<dbReference type="OrthoDB" id="10263751at2759"/>
<feature type="domain" description="Thioredoxin" evidence="3">
    <location>
        <begin position="15"/>
        <end position="99"/>
    </location>
</feature>
<dbReference type="Proteomes" id="UP000515158">
    <property type="component" value="Unplaced"/>
</dbReference>
<feature type="region of interest" description="Disordered" evidence="2">
    <location>
        <begin position="349"/>
        <end position="379"/>
    </location>
</feature>
<dbReference type="CDD" id="cd22249">
    <property type="entry name" value="UDM1_RNF168_RNF169-like"/>
    <property type="match status" value="1"/>
</dbReference>
<keyword evidence="5" id="KW-1185">Reference proteome</keyword>
<evidence type="ECO:0000313" key="6">
    <source>
        <dbReference type="RefSeq" id="XP_034237937.1"/>
    </source>
</evidence>
<evidence type="ECO:0000259" key="3">
    <source>
        <dbReference type="Pfam" id="PF00085"/>
    </source>
</evidence>
<reference evidence="6" key="1">
    <citation type="submission" date="2025-08" db="UniProtKB">
        <authorList>
            <consortium name="RefSeq"/>
        </authorList>
    </citation>
    <scope>IDENTIFICATION</scope>
    <source>
        <tissue evidence="6">Total insect</tissue>
    </source>
</reference>
<name>A0A6P8YUZ6_THRPL</name>
<accession>A0A6P8YUZ6</accession>
<dbReference type="InParanoid" id="A0A6P8YUZ6"/>
<dbReference type="Pfam" id="PF15928">
    <property type="entry name" value="DUF4746"/>
    <property type="match status" value="1"/>
</dbReference>
<feature type="compositionally biased region" description="Acidic residues" evidence="2">
    <location>
        <begin position="277"/>
        <end position="287"/>
    </location>
</feature>
<feature type="domain" description="DUF4746" evidence="4">
    <location>
        <begin position="355"/>
        <end position="541"/>
    </location>
</feature>
<organism evidence="6">
    <name type="scientific">Thrips palmi</name>
    <name type="common">Melon thrips</name>
    <dbReference type="NCBI Taxonomy" id="161013"/>
    <lineage>
        <taxon>Eukaryota</taxon>
        <taxon>Metazoa</taxon>
        <taxon>Ecdysozoa</taxon>
        <taxon>Arthropoda</taxon>
        <taxon>Hexapoda</taxon>
        <taxon>Insecta</taxon>
        <taxon>Pterygota</taxon>
        <taxon>Neoptera</taxon>
        <taxon>Paraneoptera</taxon>
        <taxon>Thysanoptera</taxon>
        <taxon>Terebrantia</taxon>
        <taxon>Thripoidea</taxon>
        <taxon>Thripidae</taxon>
        <taxon>Thrips</taxon>
    </lineage>
</organism>
<dbReference type="AlphaFoldDB" id="A0A6P8YUZ6"/>
<dbReference type="Pfam" id="PF00085">
    <property type="entry name" value="Thioredoxin"/>
    <property type="match status" value="1"/>
</dbReference>
<evidence type="ECO:0000259" key="4">
    <source>
        <dbReference type="Pfam" id="PF15928"/>
    </source>
</evidence>
<gene>
    <name evidence="6" type="primary">LOC117643269</name>
</gene>
<dbReference type="PANTHER" id="PTHR46135">
    <property type="entry name" value="NME/NM23 FAMILY MEMBER 8"/>
    <property type="match status" value="1"/>
</dbReference>
<evidence type="ECO:0000313" key="5">
    <source>
        <dbReference type="Proteomes" id="UP000515158"/>
    </source>
</evidence>
<dbReference type="InterPro" id="IPR036249">
    <property type="entry name" value="Thioredoxin-like_sf"/>
</dbReference>
<dbReference type="InterPro" id="IPR051766">
    <property type="entry name" value="TXND_domain-containing"/>
</dbReference>
<protein>
    <submittedName>
        <fullName evidence="6">Uncharacterized protein LOC117643269</fullName>
    </submittedName>
</protein>
<feature type="compositionally biased region" description="Low complexity" evidence="2">
    <location>
        <begin position="350"/>
        <end position="379"/>
    </location>
</feature>
<proteinExistence type="predicted"/>
<evidence type="ECO:0000256" key="2">
    <source>
        <dbReference type="SAM" id="MobiDB-lite"/>
    </source>
</evidence>
<dbReference type="PROSITE" id="PS00194">
    <property type="entry name" value="THIOREDOXIN_1"/>
    <property type="match status" value="1"/>
</dbReference>
<keyword evidence="1" id="KW-0175">Coiled coil</keyword>
<dbReference type="PANTHER" id="PTHR46135:SF3">
    <property type="entry name" value="NME_NM23 FAMILY MEMBER 8"/>
    <property type="match status" value="1"/>
</dbReference>
<dbReference type="Gene3D" id="3.40.30.10">
    <property type="entry name" value="Glutaredoxin"/>
    <property type="match status" value="1"/>
</dbReference>
<dbReference type="KEGG" id="tpal:117643269"/>